<dbReference type="InterPro" id="IPR038996">
    <property type="entry name" value="Gp14"/>
</dbReference>
<proteinExistence type="predicted"/>
<evidence type="ECO:0000313" key="1">
    <source>
        <dbReference type="EMBL" id="CAB5178931.1"/>
    </source>
</evidence>
<name>A0A6J7WER8_9CAUD</name>
<gene>
    <name evidence="1" type="ORF">UFOVP158_54</name>
</gene>
<accession>A0A6J7WER8</accession>
<sequence length="176" mass="18064">MGMSSLAVGGGALFSAIGSIGQGRAAEASANYNAAVASRNAEIVSQQSGVAQQQQQRQAQQRLGAMLASAGASGLAGSTSFADVFADSARQAEFERQSIAYNYQLKAQGMLSQSDMYTRQGAEAMQAGNMAATSSLIQGAYSRYGMYGGSAPATGAGTGTTLSQYYQADLSRGFTF</sequence>
<dbReference type="Pfam" id="PF24072">
    <property type="entry name" value="T7_gp14"/>
    <property type="match status" value="1"/>
</dbReference>
<reference evidence="1" key="1">
    <citation type="submission" date="2020-05" db="EMBL/GenBank/DDBJ databases">
        <authorList>
            <person name="Chiriac C."/>
            <person name="Salcher M."/>
            <person name="Ghai R."/>
            <person name="Kavagutti S V."/>
        </authorList>
    </citation>
    <scope>NUCLEOTIDE SEQUENCE</scope>
</reference>
<organism evidence="1">
    <name type="scientific">uncultured Caudovirales phage</name>
    <dbReference type="NCBI Taxonomy" id="2100421"/>
    <lineage>
        <taxon>Viruses</taxon>
        <taxon>Duplodnaviria</taxon>
        <taxon>Heunggongvirae</taxon>
        <taxon>Uroviricota</taxon>
        <taxon>Caudoviricetes</taxon>
        <taxon>Peduoviridae</taxon>
        <taxon>Maltschvirus</taxon>
        <taxon>Maltschvirus maltsch</taxon>
    </lineage>
</organism>
<dbReference type="EMBL" id="LR798207">
    <property type="protein sequence ID" value="CAB5178931.1"/>
    <property type="molecule type" value="Genomic_DNA"/>
</dbReference>
<protein>
    <submittedName>
        <fullName evidence="1">Uncharacterized protein</fullName>
    </submittedName>
</protein>